<name>A0AAE0GGW2_9CHLO</name>
<dbReference type="Proteomes" id="UP001190700">
    <property type="component" value="Unassembled WGS sequence"/>
</dbReference>
<feature type="compositionally biased region" description="Basic and acidic residues" evidence="1">
    <location>
        <begin position="26"/>
        <end position="41"/>
    </location>
</feature>
<evidence type="ECO:0000313" key="2">
    <source>
        <dbReference type="EMBL" id="KAK3277841.1"/>
    </source>
</evidence>
<feature type="region of interest" description="Disordered" evidence="1">
    <location>
        <begin position="26"/>
        <end position="45"/>
    </location>
</feature>
<feature type="non-terminal residue" evidence="2">
    <location>
        <position position="120"/>
    </location>
</feature>
<reference evidence="2 3" key="1">
    <citation type="journal article" date="2015" name="Genome Biol. Evol.">
        <title>Comparative Genomics of a Bacterivorous Green Alga Reveals Evolutionary Causalities and Consequences of Phago-Mixotrophic Mode of Nutrition.</title>
        <authorList>
            <person name="Burns J.A."/>
            <person name="Paasch A."/>
            <person name="Narechania A."/>
            <person name="Kim E."/>
        </authorList>
    </citation>
    <scope>NUCLEOTIDE SEQUENCE [LARGE SCALE GENOMIC DNA]</scope>
    <source>
        <strain evidence="2 3">PLY_AMNH</strain>
    </source>
</reference>
<sequence length="120" mass="13338">MKKKLHARPTNAFIARKTIKVIREKQRREQAPVVEKARDDLPPYIPPTQGRFGVLTDEPELPANVNTILEDDSTDGAYAELHIACRTAELTSVQRLLAADPTIVDTLDQACQPFPFTGEG</sequence>
<evidence type="ECO:0000313" key="3">
    <source>
        <dbReference type="Proteomes" id="UP001190700"/>
    </source>
</evidence>
<proteinExistence type="predicted"/>
<gene>
    <name evidence="2" type="ORF">CYMTET_14177</name>
</gene>
<protein>
    <submittedName>
        <fullName evidence="2">Uncharacterized protein</fullName>
    </submittedName>
</protein>
<organism evidence="2 3">
    <name type="scientific">Cymbomonas tetramitiformis</name>
    <dbReference type="NCBI Taxonomy" id="36881"/>
    <lineage>
        <taxon>Eukaryota</taxon>
        <taxon>Viridiplantae</taxon>
        <taxon>Chlorophyta</taxon>
        <taxon>Pyramimonadophyceae</taxon>
        <taxon>Pyramimonadales</taxon>
        <taxon>Pyramimonadaceae</taxon>
        <taxon>Cymbomonas</taxon>
    </lineage>
</organism>
<comment type="caution">
    <text evidence="2">The sequence shown here is derived from an EMBL/GenBank/DDBJ whole genome shotgun (WGS) entry which is preliminary data.</text>
</comment>
<dbReference type="EMBL" id="LGRX02005847">
    <property type="protein sequence ID" value="KAK3277841.1"/>
    <property type="molecule type" value="Genomic_DNA"/>
</dbReference>
<dbReference type="AlphaFoldDB" id="A0AAE0GGW2"/>
<accession>A0AAE0GGW2</accession>
<keyword evidence="3" id="KW-1185">Reference proteome</keyword>
<evidence type="ECO:0000256" key="1">
    <source>
        <dbReference type="SAM" id="MobiDB-lite"/>
    </source>
</evidence>